<dbReference type="GO" id="GO:0019905">
    <property type="term" value="F:syntaxin binding"/>
    <property type="evidence" value="ECO:0007669"/>
    <property type="project" value="TreeGrafter"/>
</dbReference>
<name>A0AA40BG06_9PEZI</name>
<feature type="region of interest" description="Disordered" evidence="2">
    <location>
        <begin position="1"/>
        <end position="255"/>
    </location>
</feature>
<evidence type="ECO:0000313" key="4">
    <source>
        <dbReference type="Proteomes" id="UP001172101"/>
    </source>
</evidence>
<evidence type="ECO:0000256" key="1">
    <source>
        <dbReference type="ARBA" id="ARBA00009480"/>
    </source>
</evidence>
<gene>
    <name evidence="3" type="ORF">B0T26DRAFT_24246</name>
</gene>
<dbReference type="GO" id="GO:0005886">
    <property type="term" value="C:plasma membrane"/>
    <property type="evidence" value="ECO:0007669"/>
    <property type="project" value="TreeGrafter"/>
</dbReference>
<proteinExistence type="inferred from homology"/>
<dbReference type="Proteomes" id="UP001172101">
    <property type="component" value="Unassembled WGS sequence"/>
</dbReference>
<dbReference type="Gene3D" id="1.20.5.110">
    <property type="match status" value="1"/>
</dbReference>
<evidence type="ECO:0000256" key="2">
    <source>
        <dbReference type="SAM" id="MobiDB-lite"/>
    </source>
</evidence>
<feature type="compositionally biased region" description="Low complexity" evidence="2">
    <location>
        <begin position="128"/>
        <end position="137"/>
    </location>
</feature>
<dbReference type="AlphaFoldDB" id="A0AA40BG06"/>
<dbReference type="GO" id="GO:0031201">
    <property type="term" value="C:SNARE complex"/>
    <property type="evidence" value="ECO:0007669"/>
    <property type="project" value="TreeGrafter"/>
</dbReference>
<evidence type="ECO:0008006" key="5">
    <source>
        <dbReference type="Google" id="ProtNLM"/>
    </source>
</evidence>
<organism evidence="3 4">
    <name type="scientific">Lasiosphaeria miniovina</name>
    <dbReference type="NCBI Taxonomy" id="1954250"/>
    <lineage>
        <taxon>Eukaryota</taxon>
        <taxon>Fungi</taxon>
        <taxon>Dikarya</taxon>
        <taxon>Ascomycota</taxon>
        <taxon>Pezizomycotina</taxon>
        <taxon>Sordariomycetes</taxon>
        <taxon>Sordariomycetidae</taxon>
        <taxon>Sordariales</taxon>
        <taxon>Lasiosphaeriaceae</taxon>
        <taxon>Lasiosphaeria</taxon>
    </lineage>
</organism>
<feature type="region of interest" description="Disordered" evidence="2">
    <location>
        <begin position="369"/>
        <end position="394"/>
    </location>
</feature>
<dbReference type="EMBL" id="JAUIRO010000001">
    <property type="protein sequence ID" value="KAK0733511.1"/>
    <property type="molecule type" value="Genomic_DNA"/>
</dbReference>
<reference evidence="3" key="1">
    <citation type="submission" date="2023-06" db="EMBL/GenBank/DDBJ databases">
        <title>Genome-scale phylogeny and comparative genomics of the fungal order Sordariales.</title>
        <authorList>
            <consortium name="Lawrence Berkeley National Laboratory"/>
            <person name="Hensen N."/>
            <person name="Bonometti L."/>
            <person name="Westerberg I."/>
            <person name="Brannstrom I.O."/>
            <person name="Guillou S."/>
            <person name="Cros-Aarteil S."/>
            <person name="Calhoun S."/>
            <person name="Haridas S."/>
            <person name="Kuo A."/>
            <person name="Mondo S."/>
            <person name="Pangilinan J."/>
            <person name="Riley R."/>
            <person name="LaButti K."/>
            <person name="Andreopoulos B."/>
            <person name="Lipzen A."/>
            <person name="Chen C."/>
            <person name="Yanf M."/>
            <person name="Daum C."/>
            <person name="Ng V."/>
            <person name="Clum A."/>
            <person name="Steindorff A."/>
            <person name="Ohm R."/>
            <person name="Martin F."/>
            <person name="Silar P."/>
            <person name="Natvig D."/>
            <person name="Lalanne C."/>
            <person name="Gautier V."/>
            <person name="Ament-velasquez S.L."/>
            <person name="Kruys A."/>
            <person name="Hutchinson M.I."/>
            <person name="Powell A.J."/>
            <person name="Barry K."/>
            <person name="Miller A.N."/>
            <person name="Grigoriev I.V."/>
            <person name="Debuchy R."/>
            <person name="Gladieux P."/>
            <person name="Thoren M.H."/>
            <person name="Johannesson H."/>
        </authorList>
    </citation>
    <scope>NUCLEOTIDE SEQUENCE</scope>
    <source>
        <strain evidence="3">SMH2392-1A</strain>
    </source>
</reference>
<dbReference type="GO" id="GO:0005484">
    <property type="term" value="F:SNAP receptor activity"/>
    <property type="evidence" value="ECO:0007669"/>
    <property type="project" value="TreeGrafter"/>
</dbReference>
<feature type="compositionally biased region" description="Basic and acidic residues" evidence="2">
    <location>
        <begin position="228"/>
        <end position="248"/>
    </location>
</feature>
<accession>A0AA40BG06</accession>
<comment type="similarity">
    <text evidence="1">Belongs to the SNAP-25 family.</text>
</comment>
<dbReference type="GO" id="GO:0006906">
    <property type="term" value="P:vesicle fusion"/>
    <property type="evidence" value="ECO:0007669"/>
    <property type="project" value="TreeGrafter"/>
</dbReference>
<dbReference type="PANTHER" id="PTHR19305">
    <property type="entry name" value="SYNAPTOSOMAL ASSOCIATED PROTEIN"/>
    <property type="match status" value="1"/>
</dbReference>
<comment type="caution">
    <text evidence="3">The sequence shown here is derived from an EMBL/GenBank/DDBJ whole genome shotgun (WGS) entry which is preliminary data.</text>
</comment>
<protein>
    <recommendedName>
        <fullName evidence="5">t-SNARE coiled-coil homology domain-containing protein</fullName>
    </recommendedName>
</protein>
<feature type="compositionally biased region" description="Polar residues" evidence="2">
    <location>
        <begin position="113"/>
        <end position="127"/>
    </location>
</feature>
<dbReference type="GeneID" id="85317220"/>
<keyword evidence="4" id="KW-1185">Reference proteome</keyword>
<feature type="compositionally biased region" description="Low complexity" evidence="2">
    <location>
        <begin position="72"/>
        <end position="87"/>
    </location>
</feature>
<evidence type="ECO:0000313" key="3">
    <source>
        <dbReference type="EMBL" id="KAK0733511.1"/>
    </source>
</evidence>
<dbReference type="GO" id="GO:0006887">
    <property type="term" value="P:exocytosis"/>
    <property type="evidence" value="ECO:0007669"/>
    <property type="project" value="TreeGrafter"/>
</dbReference>
<dbReference type="SUPFAM" id="SSF58038">
    <property type="entry name" value="SNARE fusion complex"/>
    <property type="match status" value="2"/>
</dbReference>
<sequence length="460" mass="49406">MGRFGFGKKSDDKKSKDGGSQDSNPYAVQPVADPYANSYAPAPPVQGRQGLPSGPRVGLPTGPRPGLPRGPAPSTSSFGGQSASSYGTAGSSNYGAPPPAYTDGFTDGPQLGSEGSQYGSGSPQLSTGSPQVGSGSPQPGGYGYAKDKLGAPGGYGGGRFDNNVPRPAVSPLPQRNGGYGGLGDPSAELFGDRYNNRPPPPPANAGYDPAADSTPSYDASDDPLTGYGDRRELTEDEQADFKKAEINKIRGQSKTSIQNSIRMATEMDDRMNQIMGTVDEDGERLLRTRVAMDQAETNNNIAGLNVKDLDKLTRTPFFAPSGASDKRTKASTGKLLANGERRREDILRQANEQDPELVEYTRQLNAAPRRLGAASNKKAERKKFTFEDDTGEQEADEEFIDDGLDVLDVLVKRQNLNSKILKKKLDMQNDQVDYLNNHTDKVHDGVRKNYNIIKHISDKN</sequence>
<feature type="compositionally biased region" description="Pro residues" evidence="2">
    <location>
        <begin position="62"/>
        <end position="71"/>
    </location>
</feature>
<dbReference type="PANTHER" id="PTHR19305:SF9">
    <property type="entry name" value="SYNAPTOSOMAL-ASSOCIATED PROTEIN 29"/>
    <property type="match status" value="1"/>
</dbReference>
<feature type="compositionally biased region" description="Basic and acidic residues" evidence="2">
    <location>
        <begin position="8"/>
        <end position="19"/>
    </location>
</feature>
<dbReference type="RefSeq" id="XP_060302388.1">
    <property type="nucleotide sequence ID" value="XM_060433950.1"/>
</dbReference>